<dbReference type="InParanoid" id="A0A7J7D9V1"/>
<dbReference type="GO" id="GO:0008253">
    <property type="term" value="F:5'-nucleotidase activity"/>
    <property type="evidence" value="ECO:0007669"/>
    <property type="project" value="InterPro"/>
</dbReference>
<dbReference type="InterPro" id="IPR036412">
    <property type="entry name" value="HAD-like_sf"/>
</dbReference>
<gene>
    <name evidence="2" type="ORF">HS088_TW09G01202</name>
</gene>
<evidence type="ECO:0000313" key="2">
    <source>
        <dbReference type="EMBL" id="KAF5743137.1"/>
    </source>
</evidence>
<protein>
    <submittedName>
        <fullName evidence="2">Uncharacterized protein</fullName>
    </submittedName>
</protein>
<dbReference type="Proteomes" id="UP000593562">
    <property type="component" value="Unassembled WGS sequence"/>
</dbReference>
<comment type="caution">
    <text evidence="2">The sequence shown here is derived from an EMBL/GenBank/DDBJ whole genome shotgun (WGS) entry which is preliminary data.</text>
</comment>
<keyword evidence="3" id="KW-1185">Reference proteome</keyword>
<dbReference type="SUPFAM" id="SSF56784">
    <property type="entry name" value="HAD-like"/>
    <property type="match status" value="1"/>
</dbReference>
<evidence type="ECO:0000313" key="3">
    <source>
        <dbReference type="Proteomes" id="UP000593562"/>
    </source>
</evidence>
<dbReference type="InterPro" id="IPR010708">
    <property type="entry name" value="5'(3')-deoxyribonucleotidase"/>
</dbReference>
<dbReference type="GO" id="GO:0009264">
    <property type="term" value="P:deoxyribonucleotide catabolic process"/>
    <property type="evidence" value="ECO:0007669"/>
    <property type="project" value="InterPro"/>
</dbReference>
<dbReference type="InterPro" id="IPR023214">
    <property type="entry name" value="HAD_sf"/>
</dbReference>
<proteinExistence type="predicted"/>
<dbReference type="Pfam" id="PF06941">
    <property type="entry name" value="NT5C"/>
    <property type="match status" value="1"/>
</dbReference>
<dbReference type="AlphaFoldDB" id="A0A7J7D9V1"/>
<feature type="active site" description="Proton donor" evidence="1">
    <location>
        <position position="135"/>
    </location>
</feature>
<dbReference type="OrthoDB" id="10248475at2759"/>
<reference evidence="2 3" key="1">
    <citation type="journal article" date="2020" name="Nat. Commun.">
        <title>Genome of Tripterygium wilfordii and identification of cytochrome P450 involved in triptolide biosynthesis.</title>
        <authorList>
            <person name="Tu L."/>
            <person name="Su P."/>
            <person name="Zhang Z."/>
            <person name="Gao L."/>
            <person name="Wang J."/>
            <person name="Hu T."/>
            <person name="Zhou J."/>
            <person name="Zhang Y."/>
            <person name="Zhao Y."/>
            <person name="Liu Y."/>
            <person name="Song Y."/>
            <person name="Tong Y."/>
            <person name="Lu Y."/>
            <person name="Yang J."/>
            <person name="Xu C."/>
            <person name="Jia M."/>
            <person name="Peters R.J."/>
            <person name="Huang L."/>
            <person name="Gao W."/>
        </authorList>
    </citation>
    <scope>NUCLEOTIDE SEQUENCE [LARGE SCALE GENOMIC DNA]</scope>
    <source>
        <strain evidence="3">cv. XIE 37</strain>
        <tissue evidence="2">Leaf</tissue>
    </source>
</reference>
<dbReference type="PANTHER" id="PTHR35134">
    <property type="entry name" value="NUCLEOTIDASE YQFW-RELATED"/>
    <property type="match status" value="1"/>
</dbReference>
<sequence>MLRRVSGVRFVSNFMASLTRNGIPYTPSIDGGGGAVNSFGVFRRIVTVDNYCPKRSRSIGLILRGCHDSLKATANDQKARATRGFPELMRDLEVGLKGDASLDARLLSARGGPSRPVGFSDNSVPKKMAVAVDVDEVLGNFLTALNKFIADRYSSNHSVSEYHVYEFFKIWNCSRDEADFRVHEFFKTSYFKKGIHPLPGARQALHKLSRFCNLSVVTSRQNAIKDHTIEWIERHYPGLFQEIHFGNHFALDGESRPKSEICRSLGAKVLIDDNPRYAAECAEAGIKVLLFDYENSYPWCKSEWVNKHPLVTKVQNWEEVEQKLLSWITS</sequence>
<dbReference type="PANTHER" id="PTHR35134:SF2">
    <property type="entry name" value="NUCLEOTIDASE YQFW-RELATED"/>
    <property type="match status" value="1"/>
</dbReference>
<name>A0A7J7D9V1_TRIWF</name>
<dbReference type="Gene3D" id="3.40.50.1000">
    <property type="entry name" value="HAD superfamily/HAD-like"/>
    <property type="match status" value="1"/>
</dbReference>
<organism evidence="2 3">
    <name type="scientific">Tripterygium wilfordii</name>
    <name type="common">Thunder God vine</name>
    <dbReference type="NCBI Taxonomy" id="458696"/>
    <lineage>
        <taxon>Eukaryota</taxon>
        <taxon>Viridiplantae</taxon>
        <taxon>Streptophyta</taxon>
        <taxon>Embryophyta</taxon>
        <taxon>Tracheophyta</taxon>
        <taxon>Spermatophyta</taxon>
        <taxon>Magnoliopsida</taxon>
        <taxon>eudicotyledons</taxon>
        <taxon>Gunneridae</taxon>
        <taxon>Pentapetalae</taxon>
        <taxon>rosids</taxon>
        <taxon>fabids</taxon>
        <taxon>Celastrales</taxon>
        <taxon>Celastraceae</taxon>
        <taxon>Tripterygium</taxon>
    </lineage>
</organism>
<dbReference type="FunCoup" id="A0A7J7D9V1">
    <property type="interactions" value="16"/>
</dbReference>
<dbReference type="InterPro" id="IPR052419">
    <property type="entry name" value="5_3-deoxyribonucleotidase-like"/>
</dbReference>
<accession>A0A7J7D9V1</accession>
<dbReference type="EMBL" id="JAAARO010000009">
    <property type="protein sequence ID" value="KAF5743137.1"/>
    <property type="molecule type" value="Genomic_DNA"/>
</dbReference>
<feature type="active site" description="Nucleophile" evidence="1">
    <location>
        <position position="133"/>
    </location>
</feature>
<evidence type="ECO:0000256" key="1">
    <source>
        <dbReference type="PIRSR" id="PIRSR610708-1"/>
    </source>
</evidence>